<evidence type="ECO:0000256" key="11">
    <source>
        <dbReference type="PROSITE-ProRule" id="PRU00703"/>
    </source>
</evidence>
<reference evidence="14" key="1">
    <citation type="journal article" date="2019" name="Int. J. Syst. Evol. Microbiol.">
        <title>The Global Catalogue of Microorganisms (GCM) 10K type strain sequencing project: providing services to taxonomists for standard genome sequencing and annotation.</title>
        <authorList>
            <consortium name="The Broad Institute Genomics Platform"/>
            <consortium name="The Broad Institute Genome Sequencing Center for Infectious Disease"/>
            <person name="Wu L."/>
            <person name="Ma J."/>
        </authorList>
    </citation>
    <scope>NUCLEOTIDE SEQUENCE [LARGE SCALE GENOMIC DNA]</scope>
    <source>
        <strain evidence="14">JCM 30846</strain>
    </source>
</reference>
<dbReference type="InterPro" id="IPR046353">
    <property type="entry name" value="CBS_C"/>
</dbReference>
<name>A0ABP7ETX1_9ACTN</name>
<dbReference type="EMBL" id="BAABEP010000011">
    <property type="protein sequence ID" value="GAA3724008.1"/>
    <property type="molecule type" value="Genomic_DNA"/>
</dbReference>
<evidence type="ECO:0000256" key="1">
    <source>
        <dbReference type="ARBA" id="ARBA00001933"/>
    </source>
</evidence>
<comment type="similarity">
    <text evidence="3">Belongs to the cysteine synthase/cystathionine beta-synthase family.</text>
</comment>
<sequence length="470" mass="49737">MQFHDSMISLVGNTPLVKLRSVTSGIQATVLAKVEYFNPGGSVKDRIALRMIEAAERSGELRPGGTIVEPTSGNTGVGLAIVAQQKGYKCVFVCPDKVSTDKINVLRAYGAEVVVCPTAVDPDHPDSYYNVSDRLVREIPDAWKPDQYSNPNNPLSHYETTGPELWEQTDGRITHFVAGIGTGGTVSGTGRYLKEVSADRASGPVRIVGADPEGSVYSGGSGRPYLVEGVGEDFWPTAYDRTVTDEIVAVSDKDSFQMTRRLAKEEGLLVGGSCGMAVAAALKVAQGLGPDDVVVVLLPDSGRGYLSKIFNDEWMNDYGFLEHTGGAATVGDVLRHKEGAIPTLVHMHPDETVGQAIEVLREYGVSQMPIVKPGAGHPDVMAAEVVGSVVERELLDALFAERATLADPLEKHMSAPLPQVGSGEPVADLMAVLGGSGREGADAAIVLVEGKPTGVVSRQDLLAFLSSGGR</sequence>
<dbReference type="EC" id="4.2.1.22" evidence="4 10"/>
<dbReference type="SUPFAM" id="SSF54631">
    <property type="entry name" value="CBS-domain pair"/>
    <property type="match status" value="1"/>
</dbReference>
<accession>A0ABP7ETX1</accession>
<dbReference type="InterPro" id="IPR046342">
    <property type="entry name" value="CBS_dom_sf"/>
</dbReference>
<proteinExistence type="inferred from homology"/>
<evidence type="ECO:0000256" key="10">
    <source>
        <dbReference type="NCBIfam" id="TIGR01137"/>
    </source>
</evidence>
<gene>
    <name evidence="13" type="ORF">GCM10023082_22630</name>
</gene>
<evidence type="ECO:0000313" key="14">
    <source>
        <dbReference type="Proteomes" id="UP001499884"/>
    </source>
</evidence>
<evidence type="ECO:0000256" key="4">
    <source>
        <dbReference type="ARBA" id="ARBA00012041"/>
    </source>
</evidence>
<dbReference type="PROSITE" id="PS00901">
    <property type="entry name" value="CYS_SYNTHASE"/>
    <property type="match status" value="1"/>
</dbReference>
<dbReference type="Proteomes" id="UP001499884">
    <property type="component" value="Unassembled WGS sequence"/>
</dbReference>
<comment type="pathway">
    <text evidence="2">Amino-acid biosynthesis; L-cysteine biosynthesis; L-cysteine from L-homocysteine and L-serine: step 1/2.</text>
</comment>
<dbReference type="PROSITE" id="PS51371">
    <property type="entry name" value="CBS"/>
    <property type="match status" value="2"/>
</dbReference>
<feature type="domain" description="CBS" evidence="12">
    <location>
        <begin position="413"/>
        <end position="470"/>
    </location>
</feature>
<comment type="catalytic activity">
    <reaction evidence="9">
        <text>L-homocysteine + L-serine = L,L-cystathionine + H2O</text>
        <dbReference type="Rhea" id="RHEA:10112"/>
        <dbReference type="ChEBI" id="CHEBI:15377"/>
        <dbReference type="ChEBI" id="CHEBI:33384"/>
        <dbReference type="ChEBI" id="CHEBI:58161"/>
        <dbReference type="ChEBI" id="CHEBI:58199"/>
        <dbReference type="EC" id="4.2.1.22"/>
    </reaction>
</comment>
<dbReference type="InterPro" id="IPR000644">
    <property type="entry name" value="CBS_dom"/>
</dbReference>
<dbReference type="PANTHER" id="PTHR10314">
    <property type="entry name" value="CYSTATHIONINE BETA-SYNTHASE"/>
    <property type="match status" value="1"/>
</dbReference>
<dbReference type="InterPro" id="IPR036052">
    <property type="entry name" value="TrpB-like_PALP_sf"/>
</dbReference>
<dbReference type="SUPFAM" id="SSF53686">
    <property type="entry name" value="Tryptophan synthase beta subunit-like PLP-dependent enzymes"/>
    <property type="match status" value="1"/>
</dbReference>
<dbReference type="CDD" id="cd04608">
    <property type="entry name" value="CBS_pair_CBS"/>
    <property type="match status" value="1"/>
</dbReference>
<keyword evidence="14" id="KW-1185">Reference proteome</keyword>
<evidence type="ECO:0000259" key="12">
    <source>
        <dbReference type="PROSITE" id="PS51371"/>
    </source>
</evidence>
<keyword evidence="6 11" id="KW-0129">CBS domain</keyword>
<comment type="caution">
    <text evidence="13">The sequence shown here is derived from an EMBL/GenBank/DDBJ whole genome shotgun (WGS) entry which is preliminary data.</text>
</comment>
<protein>
    <recommendedName>
        <fullName evidence="8 10">Cystathionine beta-synthase</fullName>
        <ecNumber evidence="4 10">4.2.1.22</ecNumber>
    </recommendedName>
</protein>
<dbReference type="Gene3D" id="3.40.50.1100">
    <property type="match status" value="2"/>
</dbReference>
<evidence type="ECO:0000256" key="9">
    <source>
        <dbReference type="ARBA" id="ARBA00047490"/>
    </source>
</evidence>
<evidence type="ECO:0000256" key="2">
    <source>
        <dbReference type="ARBA" id="ARBA00005003"/>
    </source>
</evidence>
<dbReference type="RefSeq" id="WP_345644789.1">
    <property type="nucleotide sequence ID" value="NZ_BAABEP010000011.1"/>
</dbReference>
<keyword evidence="5" id="KW-0663">Pyridoxal phosphate</keyword>
<evidence type="ECO:0000256" key="6">
    <source>
        <dbReference type="ARBA" id="ARBA00023122"/>
    </source>
</evidence>
<feature type="domain" description="CBS" evidence="12">
    <location>
        <begin position="340"/>
        <end position="404"/>
    </location>
</feature>
<organism evidence="13 14">
    <name type="scientific">Streptomyces tremellae</name>
    <dbReference type="NCBI Taxonomy" id="1124239"/>
    <lineage>
        <taxon>Bacteria</taxon>
        <taxon>Bacillati</taxon>
        <taxon>Actinomycetota</taxon>
        <taxon>Actinomycetes</taxon>
        <taxon>Kitasatosporales</taxon>
        <taxon>Streptomycetaceae</taxon>
        <taxon>Streptomyces</taxon>
    </lineage>
</organism>
<dbReference type="InterPro" id="IPR001926">
    <property type="entry name" value="TrpB-like_PALP"/>
</dbReference>
<dbReference type="Gene3D" id="3.10.580.10">
    <property type="entry name" value="CBS-domain"/>
    <property type="match status" value="1"/>
</dbReference>
<dbReference type="InterPro" id="IPR005857">
    <property type="entry name" value="Cysta_beta_synth"/>
</dbReference>
<keyword evidence="7" id="KW-0456">Lyase</keyword>
<evidence type="ECO:0000256" key="3">
    <source>
        <dbReference type="ARBA" id="ARBA00007103"/>
    </source>
</evidence>
<evidence type="ECO:0000256" key="8">
    <source>
        <dbReference type="ARBA" id="ARBA00026192"/>
    </source>
</evidence>
<dbReference type="Pfam" id="PF00291">
    <property type="entry name" value="PALP"/>
    <property type="match status" value="1"/>
</dbReference>
<dbReference type="CDD" id="cd01561">
    <property type="entry name" value="CBS_like"/>
    <property type="match status" value="1"/>
</dbReference>
<dbReference type="InterPro" id="IPR050214">
    <property type="entry name" value="Cys_Synth/Cystath_Beta-Synth"/>
</dbReference>
<dbReference type="NCBIfam" id="TIGR01137">
    <property type="entry name" value="cysta_beta"/>
    <property type="match status" value="1"/>
</dbReference>
<evidence type="ECO:0000256" key="5">
    <source>
        <dbReference type="ARBA" id="ARBA00022898"/>
    </source>
</evidence>
<dbReference type="Pfam" id="PF00571">
    <property type="entry name" value="CBS"/>
    <property type="match status" value="1"/>
</dbReference>
<dbReference type="InterPro" id="IPR001216">
    <property type="entry name" value="P-phosphate_BS"/>
</dbReference>
<comment type="cofactor">
    <cofactor evidence="1">
        <name>pyridoxal 5'-phosphate</name>
        <dbReference type="ChEBI" id="CHEBI:597326"/>
    </cofactor>
</comment>
<evidence type="ECO:0000313" key="13">
    <source>
        <dbReference type="EMBL" id="GAA3724008.1"/>
    </source>
</evidence>
<evidence type="ECO:0000256" key="7">
    <source>
        <dbReference type="ARBA" id="ARBA00023239"/>
    </source>
</evidence>